<dbReference type="GO" id="GO:0015344">
    <property type="term" value="F:siderophore uptake transmembrane transporter activity"/>
    <property type="evidence" value="ECO:0007669"/>
    <property type="project" value="TreeGrafter"/>
</dbReference>
<evidence type="ECO:0000256" key="3">
    <source>
        <dbReference type="ARBA" id="ARBA00022452"/>
    </source>
</evidence>
<dbReference type="SUPFAM" id="SSF49452">
    <property type="entry name" value="Starch-binding domain-like"/>
    <property type="match status" value="1"/>
</dbReference>
<feature type="signal peptide" evidence="7">
    <location>
        <begin position="1"/>
        <end position="32"/>
    </location>
</feature>
<dbReference type="Gene3D" id="2.170.130.10">
    <property type="entry name" value="TonB-dependent receptor, plug domain"/>
    <property type="match status" value="1"/>
</dbReference>
<dbReference type="InterPro" id="IPR039426">
    <property type="entry name" value="TonB-dep_rcpt-like"/>
</dbReference>
<dbReference type="Proteomes" id="UP000033452">
    <property type="component" value="Unassembled WGS sequence"/>
</dbReference>
<proteinExistence type="predicted"/>
<comment type="caution">
    <text evidence="9">The sequence shown here is derived from an EMBL/GenBank/DDBJ whole genome shotgun (WGS) entry which is preliminary data.</text>
</comment>
<evidence type="ECO:0000259" key="8">
    <source>
        <dbReference type="Pfam" id="PF25183"/>
    </source>
</evidence>
<accession>A0A0F4QIA4</accession>
<gene>
    <name evidence="9" type="ORF">TW77_15725</name>
</gene>
<dbReference type="Pfam" id="PF25183">
    <property type="entry name" value="OMP_b-brl_4"/>
    <property type="match status" value="1"/>
</dbReference>
<dbReference type="AlphaFoldDB" id="A0A0F4QIA4"/>
<dbReference type="InterPro" id="IPR013784">
    <property type="entry name" value="Carb-bd-like_fold"/>
</dbReference>
<evidence type="ECO:0000256" key="2">
    <source>
        <dbReference type="ARBA" id="ARBA00022448"/>
    </source>
</evidence>
<evidence type="ECO:0000256" key="1">
    <source>
        <dbReference type="ARBA" id="ARBA00004571"/>
    </source>
</evidence>
<dbReference type="GO" id="GO:0030246">
    <property type="term" value="F:carbohydrate binding"/>
    <property type="evidence" value="ECO:0007669"/>
    <property type="project" value="InterPro"/>
</dbReference>
<keyword evidence="2" id="KW-0813">Transport</keyword>
<dbReference type="EMBL" id="JXYA01000038">
    <property type="protein sequence ID" value="KJZ07371.1"/>
    <property type="molecule type" value="Genomic_DNA"/>
</dbReference>
<dbReference type="GO" id="GO:0044718">
    <property type="term" value="P:siderophore transmembrane transport"/>
    <property type="evidence" value="ECO:0007669"/>
    <property type="project" value="TreeGrafter"/>
</dbReference>
<evidence type="ECO:0000256" key="5">
    <source>
        <dbReference type="ARBA" id="ARBA00023136"/>
    </source>
</evidence>
<keyword evidence="9" id="KW-0675">Receptor</keyword>
<evidence type="ECO:0000313" key="10">
    <source>
        <dbReference type="Proteomes" id="UP000033452"/>
    </source>
</evidence>
<comment type="subcellular location">
    <subcellularLocation>
        <location evidence="1">Cell outer membrane</location>
        <topology evidence="1">Multi-pass membrane protein</topology>
    </subcellularLocation>
</comment>
<keyword evidence="10" id="KW-1185">Reference proteome</keyword>
<dbReference type="RefSeq" id="WP_046005934.1">
    <property type="nucleotide sequence ID" value="NZ_JXYA01000038.1"/>
</dbReference>
<keyword evidence="4" id="KW-0812">Transmembrane</keyword>
<reference evidence="9 10" key="1">
    <citation type="journal article" date="2015" name="BMC Genomics">
        <title>Genome mining reveals unlocked bioactive potential of marine Gram-negative bacteria.</title>
        <authorList>
            <person name="Machado H."/>
            <person name="Sonnenschein E.C."/>
            <person name="Melchiorsen J."/>
            <person name="Gram L."/>
        </authorList>
    </citation>
    <scope>NUCLEOTIDE SEQUENCE [LARGE SCALE GENOMIC DNA]</scope>
    <source>
        <strain evidence="9 10">S2471</strain>
    </source>
</reference>
<dbReference type="Gene3D" id="2.60.40.1120">
    <property type="entry name" value="Carboxypeptidase-like, regulatory domain"/>
    <property type="match status" value="1"/>
</dbReference>
<dbReference type="OrthoDB" id="9768147at2"/>
<name>A0A0F4QIA4_9GAMM</name>
<dbReference type="PATRIC" id="fig|43658.5.peg.3324"/>
<dbReference type="InterPro" id="IPR037066">
    <property type="entry name" value="Plug_dom_sf"/>
</dbReference>
<organism evidence="9 10">
    <name type="scientific">Pseudoalteromonas rubra</name>
    <dbReference type="NCBI Taxonomy" id="43658"/>
    <lineage>
        <taxon>Bacteria</taxon>
        <taxon>Pseudomonadati</taxon>
        <taxon>Pseudomonadota</taxon>
        <taxon>Gammaproteobacteria</taxon>
        <taxon>Alteromonadales</taxon>
        <taxon>Pseudoalteromonadaceae</taxon>
        <taxon>Pseudoalteromonas</taxon>
    </lineage>
</organism>
<feature type="domain" description="TonB-dependent transporter Oar-like beta-barrel" evidence="8">
    <location>
        <begin position="328"/>
        <end position="857"/>
    </location>
</feature>
<evidence type="ECO:0000256" key="7">
    <source>
        <dbReference type="SAM" id="SignalP"/>
    </source>
</evidence>
<keyword evidence="3" id="KW-1134">Transmembrane beta strand</keyword>
<evidence type="ECO:0000313" key="9">
    <source>
        <dbReference type="EMBL" id="KJZ07371.1"/>
    </source>
</evidence>
<dbReference type="SUPFAM" id="SSF56935">
    <property type="entry name" value="Porins"/>
    <property type="match status" value="1"/>
</dbReference>
<dbReference type="Pfam" id="PF13620">
    <property type="entry name" value="CarboxypepD_reg"/>
    <property type="match status" value="1"/>
</dbReference>
<feature type="chain" id="PRO_5002475312" evidence="7">
    <location>
        <begin position="33"/>
        <end position="1003"/>
    </location>
</feature>
<dbReference type="InterPro" id="IPR036942">
    <property type="entry name" value="Beta-barrel_TonB_sf"/>
</dbReference>
<evidence type="ECO:0000256" key="4">
    <source>
        <dbReference type="ARBA" id="ARBA00022692"/>
    </source>
</evidence>
<keyword evidence="7" id="KW-0732">Signal</keyword>
<dbReference type="PANTHER" id="PTHR30069">
    <property type="entry name" value="TONB-DEPENDENT OUTER MEMBRANE RECEPTOR"/>
    <property type="match status" value="1"/>
</dbReference>
<sequence>MRNNKNNTQVIRQTLAASAIALALGGAAPAFAADGNSLIRGSIVSGQGNDLSDVELIFTHKAKGLTFSVRTNAQGEYILRNLPVGQYRVSISKDGFETVLEEQVQVSIGQSVLLDAQLNRIGASDIERIAVSGTAIRLVDMASSTAGVTYTDEEIKAMPVNTGFESIALLAPGTAEPGGSEFKDASSFGGSSSAENGYYFNGLNVTSIRTGLGSIRLPWEAIAQTQVKTGGVSPEFGGALGGIVNAVSKSGDNDFKLGVEMRYDPDSLRSQHDALYQQNGVVGYYTNTQQSTETYKEFQVWASGALVEDSLFFYGLLAPYRENETWARQTVYNDRAREEDRWFAKLDWFINQDHSVGFSAMNNKRTWETTSFAYDWETNVVGEQRGVAAPGEDGGKVYSLNYNGYINDFFSVSAVVGRVSENVENVVASTDPGVWDERDGFVTVSSHTASGITEEEFIRDQFKLDFTWDLELHSVSFGIDYSKITVDYYEGQNGLGEAQGWWTILTASEDDISGAPQGTDYIERRVRTREVGDKSDSTSLALYVNDSWQATDNLVLNLGVRYSEFDNSTSTGEAFVDMTGQIAPRLQAIYDLHGDGSAKIFATYGRYFQPVSANMNVTLGSSSIEWFEYFALDQVDANGVPVLDPDGAPSRGAQLRERYWRQRGITEPGLIASSSLKPMYSDEFTLGYQQEVFGDMALGIRAIYRDLGRSVEDTDVGPVLAKKLAELGIEDNVGQSSYYVLNNPGEAITMSYDFDGDGQVDEITLSADELALQQAKRKYLALELTLEGNVTDRFRINSSYTWSHSYGNTEGLVKTDNNQADPGWTTSYDYADLMDNGYGDLPNDHRHAIKFSGAYELTDELTLGMVARAISGRPTNYLSLHPRNVDSCKAGSPWDACVSRDYGHVSHYDEHGNPAPRGSIDNLPWLTSFDLSMAYNTDISGHDLMLKATVYNLLNNDAALDITETRTRNSSVEGQELELNPDYGLVTRRQEERFVSLLARFTF</sequence>
<dbReference type="InterPro" id="IPR057601">
    <property type="entry name" value="Oar-like_b-barrel"/>
</dbReference>
<dbReference type="GO" id="GO:0009279">
    <property type="term" value="C:cell outer membrane"/>
    <property type="evidence" value="ECO:0007669"/>
    <property type="project" value="UniProtKB-SubCell"/>
</dbReference>
<protein>
    <submittedName>
        <fullName evidence="9">TonB-dependent receptor</fullName>
    </submittedName>
</protein>
<keyword evidence="6" id="KW-0998">Cell outer membrane</keyword>
<evidence type="ECO:0000256" key="6">
    <source>
        <dbReference type="ARBA" id="ARBA00023237"/>
    </source>
</evidence>
<keyword evidence="5" id="KW-0472">Membrane</keyword>
<dbReference type="Gene3D" id="2.40.170.20">
    <property type="entry name" value="TonB-dependent receptor, beta-barrel domain"/>
    <property type="match status" value="1"/>
</dbReference>
<dbReference type="PANTHER" id="PTHR30069:SF46">
    <property type="entry name" value="OAR PROTEIN"/>
    <property type="match status" value="1"/>
</dbReference>